<evidence type="ECO:0000313" key="4">
    <source>
        <dbReference type="Proteomes" id="UP001589734"/>
    </source>
</evidence>
<protein>
    <submittedName>
        <fullName evidence="3">GIY-YIG nuclease family protein</fullName>
    </submittedName>
</protein>
<dbReference type="Proteomes" id="UP001589734">
    <property type="component" value="Unassembled WGS sequence"/>
</dbReference>
<reference evidence="3 4" key="1">
    <citation type="submission" date="2024-09" db="EMBL/GenBank/DDBJ databases">
        <authorList>
            <person name="Sun Q."/>
            <person name="Mori K."/>
        </authorList>
    </citation>
    <scope>NUCLEOTIDE SEQUENCE [LARGE SCALE GENOMIC DNA]</scope>
    <source>
        <strain evidence="3 4">CGMCC 1.12926</strain>
    </source>
</reference>
<dbReference type="PANTHER" id="PTHR34477">
    <property type="entry name" value="UPF0213 PROTEIN YHBQ"/>
    <property type="match status" value="1"/>
</dbReference>
<name>A0ABV6BTI6_9FLAO</name>
<dbReference type="InterPro" id="IPR050190">
    <property type="entry name" value="UPF0213_domain"/>
</dbReference>
<organism evidence="3 4">
    <name type="scientific">Flavobacterium procerum</name>
    <dbReference type="NCBI Taxonomy" id="1455569"/>
    <lineage>
        <taxon>Bacteria</taxon>
        <taxon>Pseudomonadati</taxon>
        <taxon>Bacteroidota</taxon>
        <taxon>Flavobacteriia</taxon>
        <taxon>Flavobacteriales</taxon>
        <taxon>Flavobacteriaceae</taxon>
        <taxon>Flavobacterium</taxon>
    </lineage>
</organism>
<dbReference type="PROSITE" id="PS50164">
    <property type="entry name" value="GIY_YIG"/>
    <property type="match status" value="1"/>
</dbReference>
<dbReference type="PANTHER" id="PTHR34477:SF1">
    <property type="entry name" value="UPF0213 PROTEIN YHBQ"/>
    <property type="match status" value="1"/>
</dbReference>
<dbReference type="Gene3D" id="3.40.1440.10">
    <property type="entry name" value="GIY-YIG endonuclease"/>
    <property type="match status" value="1"/>
</dbReference>
<dbReference type="EMBL" id="JBHLYW010000010">
    <property type="protein sequence ID" value="MFC0078744.1"/>
    <property type="molecule type" value="Genomic_DNA"/>
</dbReference>
<sequence length="99" mass="11673">MSHIIYILNSKKLNRYYIGYTTNLDLGFEFHKNAAPNKFTANASDWTLVLNFYCDNKTQALSIEQHIKNMKSKIYIENLLKHPEIIDKLLTRYKSDCQI</sequence>
<feature type="domain" description="GIY-YIG" evidence="2">
    <location>
        <begin position="1"/>
        <end position="77"/>
    </location>
</feature>
<evidence type="ECO:0000256" key="1">
    <source>
        <dbReference type="ARBA" id="ARBA00007435"/>
    </source>
</evidence>
<evidence type="ECO:0000313" key="3">
    <source>
        <dbReference type="EMBL" id="MFC0078744.1"/>
    </source>
</evidence>
<dbReference type="SUPFAM" id="SSF82771">
    <property type="entry name" value="GIY-YIG endonuclease"/>
    <property type="match status" value="1"/>
</dbReference>
<dbReference type="CDD" id="cd10449">
    <property type="entry name" value="GIY-YIG_SLX1_like"/>
    <property type="match status" value="1"/>
</dbReference>
<dbReference type="InterPro" id="IPR035901">
    <property type="entry name" value="GIY-YIG_endonuc_sf"/>
</dbReference>
<proteinExistence type="inferred from homology"/>
<gene>
    <name evidence="3" type="ORF">ACFFLS_16980</name>
</gene>
<evidence type="ECO:0000259" key="2">
    <source>
        <dbReference type="PROSITE" id="PS50164"/>
    </source>
</evidence>
<keyword evidence="4" id="KW-1185">Reference proteome</keyword>
<dbReference type="RefSeq" id="WP_379684323.1">
    <property type="nucleotide sequence ID" value="NZ_JBHLYW010000010.1"/>
</dbReference>
<comment type="similarity">
    <text evidence="1">Belongs to the UPF0213 family.</text>
</comment>
<dbReference type="InterPro" id="IPR000305">
    <property type="entry name" value="GIY-YIG_endonuc"/>
</dbReference>
<comment type="caution">
    <text evidence="3">The sequence shown here is derived from an EMBL/GenBank/DDBJ whole genome shotgun (WGS) entry which is preliminary data.</text>
</comment>
<dbReference type="Pfam" id="PF01541">
    <property type="entry name" value="GIY-YIG"/>
    <property type="match status" value="1"/>
</dbReference>
<accession>A0ABV6BTI6</accession>